<evidence type="ECO:0000256" key="2">
    <source>
        <dbReference type="ARBA" id="ARBA00022448"/>
    </source>
</evidence>
<evidence type="ECO:0000256" key="1">
    <source>
        <dbReference type="ARBA" id="ARBA00004555"/>
    </source>
</evidence>
<dbReference type="PANTHER" id="PTHR23249:SF15">
    <property type="entry name" value="TRAFFICKING PROTEIN PARTICLE COMPLEX SUBUNIT 4"/>
    <property type="match status" value="1"/>
</dbReference>
<protein>
    <recommendedName>
        <fullName evidence="7">Trafficking protein particle complex subunit</fullName>
    </recommendedName>
</protein>
<dbReference type="InterPro" id="IPR007233">
    <property type="entry name" value="TRAPPC"/>
</dbReference>
<gene>
    <name evidence="8" type="ORF">DPX39_110135500</name>
</gene>
<evidence type="ECO:0000256" key="4">
    <source>
        <dbReference type="ARBA" id="ARBA00022892"/>
    </source>
</evidence>
<keyword evidence="3 7" id="KW-0256">Endoplasmic reticulum</keyword>
<accession>A0A3L6KYH9</accession>
<proteinExistence type="inferred from homology"/>
<name>A0A3L6KYH9_9TRYP</name>
<dbReference type="SMART" id="SM01399">
    <property type="entry name" value="Sybindin"/>
    <property type="match status" value="1"/>
</dbReference>
<keyword evidence="4 7" id="KW-0931">ER-Golgi transport</keyword>
<comment type="caution">
    <text evidence="8">The sequence shown here is derived from an EMBL/GenBank/DDBJ whole genome shotgun (WGS) entry which is preliminary data.</text>
</comment>
<organism evidence="8 9">
    <name type="scientific">Trypanosoma brucei equiperdum</name>
    <dbReference type="NCBI Taxonomy" id="630700"/>
    <lineage>
        <taxon>Eukaryota</taxon>
        <taxon>Discoba</taxon>
        <taxon>Euglenozoa</taxon>
        <taxon>Kinetoplastea</taxon>
        <taxon>Metakinetoplastina</taxon>
        <taxon>Trypanosomatida</taxon>
        <taxon>Trypanosomatidae</taxon>
        <taxon>Trypanosoma</taxon>
    </lineage>
</organism>
<dbReference type="GO" id="GO:0005783">
    <property type="term" value="C:endoplasmic reticulum"/>
    <property type="evidence" value="ECO:0007669"/>
    <property type="project" value="UniProtKB-SubCell"/>
</dbReference>
<keyword evidence="2 7" id="KW-0813">Transport</keyword>
<comment type="subcellular location">
    <subcellularLocation>
        <location evidence="7">Endoplasmic reticulum</location>
    </subcellularLocation>
    <subcellularLocation>
        <location evidence="7">Golgi apparatus</location>
        <location evidence="7">cis-Golgi network</location>
    </subcellularLocation>
    <subcellularLocation>
        <location evidence="1">Golgi apparatus</location>
    </subcellularLocation>
</comment>
<evidence type="ECO:0000256" key="7">
    <source>
        <dbReference type="RuleBase" id="RU366065"/>
    </source>
</evidence>
<dbReference type="GO" id="GO:0006888">
    <property type="term" value="P:endoplasmic reticulum to Golgi vesicle-mediated transport"/>
    <property type="evidence" value="ECO:0007669"/>
    <property type="project" value="UniProtKB-UniRule"/>
</dbReference>
<dbReference type="EMBL" id="QSBY01000011">
    <property type="protein sequence ID" value="RHW67947.1"/>
    <property type="molecule type" value="Genomic_DNA"/>
</dbReference>
<dbReference type="GO" id="GO:0030008">
    <property type="term" value="C:TRAPP complex"/>
    <property type="evidence" value="ECO:0007669"/>
    <property type="project" value="UniProtKB-UniRule"/>
</dbReference>
<dbReference type="Gene3D" id="3.30.450.70">
    <property type="match status" value="1"/>
</dbReference>
<dbReference type="Proteomes" id="UP000266743">
    <property type="component" value="Chromosome 11"/>
</dbReference>
<dbReference type="GO" id="GO:0005794">
    <property type="term" value="C:Golgi apparatus"/>
    <property type="evidence" value="ECO:0007669"/>
    <property type="project" value="UniProtKB-SubCell"/>
</dbReference>
<keyword evidence="5 7" id="KW-0333">Golgi apparatus</keyword>
<evidence type="ECO:0000256" key="3">
    <source>
        <dbReference type="ARBA" id="ARBA00022824"/>
    </source>
</evidence>
<evidence type="ECO:0000313" key="8">
    <source>
        <dbReference type="EMBL" id="RHW67947.1"/>
    </source>
</evidence>
<dbReference type="AlphaFoldDB" id="A0A3L6KYH9"/>
<dbReference type="InterPro" id="IPR011012">
    <property type="entry name" value="Longin-like_dom_sf"/>
</dbReference>
<dbReference type="PANTHER" id="PTHR23249">
    <property type="entry name" value="TRAFFICKING PROTEIN PARTICLE COMPLEX SUBUNIT"/>
    <property type="match status" value="1"/>
</dbReference>
<reference evidence="8 9" key="1">
    <citation type="submission" date="2018-09" db="EMBL/GenBank/DDBJ databases">
        <title>whole genome sequence of T. equiperdum IVM-t1 strain.</title>
        <authorList>
            <person name="Suganuma K."/>
        </authorList>
    </citation>
    <scope>NUCLEOTIDE SEQUENCE [LARGE SCALE GENOMIC DNA]</scope>
    <source>
        <strain evidence="8 9">IVM-t1</strain>
    </source>
</reference>
<comment type="similarity">
    <text evidence="6">Belongs to the TRAPP small subunits family. TRAPPC4 subfamily.</text>
</comment>
<sequence>MTVHLLWIINQSGQLIAKSSFTAQNSIGELGAKPDLQLTMSSILFSTFGMSQELTPNANPVESAGMTLLEFAEHNVHIYETPSLVKFVLVSDHRTYECNALFRQLHSLYVDYVVKNPFNIIDEGGIGQPIRIPAFTEAVKEAVDKYHSHTQQPAVKR</sequence>
<evidence type="ECO:0000256" key="5">
    <source>
        <dbReference type="ARBA" id="ARBA00023034"/>
    </source>
</evidence>
<evidence type="ECO:0000313" key="9">
    <source>
        <dbReference type="Proteomes" id="UP000266743"/>
    </source>
</evidence>
<dbReference type="Pfam" id="PF04099">
    <property type="entry name" value="Sybindin"/>
    <property type="match status" value="1"/>
</dbReference>
<dbReference type="SUPFAM" id="SSF64356">
    <property type="entry name" value="SNARE-like"/>
    <property type="match status" value="1"/>
</dbReference>
<evidence type="ECO:0000256" key="6">
    <source>
        <dbReference type="ARBA" id="ARBA00038179"/>
    </source>
</evidence>
<comment type="subunit">
    <text evidence="7">Part of the multisubunit transport protein particle (TRAPP) complex.</text>
</comment>